<proteinExistence type="predicted"/>
<evidence type="ECO:0000313" key="3">
    <source>
        <dbReference type="Proteomes" id="UP000002640"/>
    </source>
</evidence>
<dbReference type="Proteomes" id="UP000002640">
    <property type="component" value="Unassembled WGS sequence"/>
</dbReference>
<gene>
    <name evidence="2" type="ORF">PHYSODRAFT_301512</name>
</gene>
<organism evidence="2 3">
    <name type="scientific">Phytophthora sojae (strain P6497)</name>
    <name type="common">Soybean stem and root rot agent</name>
    <name type="synonym">Phytophthora megasperma f. sp. glycines</name>
    <dbReference type="NCBI Taxonomy" id="1094619"/>
    <lineage>
        <taxon>Eukaryota</taxon>
        <taxon>Sar</taxon>
        <taxon>Stramenopiles</taxon>
        <taxon>Oomycota</taxon>
        <taxon>Peronosporomycetes</taxon>
        <taxon>Peronosporales</taxon>
        <taxon>Peronosporaceae</taxon>
        <taxon>Phytophthora</taxon>
    </lineage>
</organism>
<sequence length="315" mass="36265">MRVHEAVWRYAVSAANDLEQEYPYQRLQLREEDRRHRDSRWLRGSGGKKLRRAWLALQPSERERMMEATSDPTFPEGTDGVLDERTRTGRQLRLSRTRNRTETQHRLPTQEPLADLLLAGSTASNRPRIRDDVEHAVVEGELPRIFRAMTSVDTLNSARVNFYRVVEQETLVQLQADYNQGSLSGSIGIPRDRPSACAPSSRTSPPTTAIILQMLRQYQQRSVINATFRTQPRELYKKRYIQMHIDSFQLRSLSATSQFLRSCLLRHCYRYFQSLHHRRHKLVRHLELAVASTSGSGATHFSAATPIVSHHPAGN</sequence>
<keyword evidence="3" id="KW-1185">Reference proteome</keyword>
<dbReference type="AlphaFoldDB" id="G4ZKS1"/>
<evidence type="ECO:0000313" key="2">
    <source>
        <dbReference type="EMBL" id="EGZ14517.1"/>
    </source>
</evidence>
<evidence type="ECO:0000256" key="1">
    <source>
        <dbReference type="SAM" id="MobiDB-lite"/>
    </source>
</evidence>
<reference evidence="2 3" key="1">
    <citation type="journal article" date="2006" name="Science">
        <title>Phytophthora genome sequences uncover evolutionary origins and mechanisms of pathogenesis.</title>
        <authorList>
            <person name="Tyler B.M."/>
            <person name="Tripathy S."/>
            <person name="Zhang X."/>
            <person name="Dehal P."/>
            <person name="Jiang R.H."/>
            <person name="Aerts A."/>
            <person name="Arredondo F.D."/>
            <person name="Baxter L."/>
            <person name="Bensasson D."/>
            <person name="Beynon J.L."/>
            <person name="Chapman J."/>
            <person name="Damasceno C.M."/>
            <person name="Dorrance A.E."/>
            <person name="Dou D."/>
            <person name="Dickerman A.W."/>
            <person name="Dubchak I.L."/>
            <person name="Garbelotto M."/>
            <person name="Gijzen M."/>
            <person name="Gordon S.G."/>
            <person name="Govers F."/>
            <person name="Grunwald N.J."/>
            <person name="Huang W."/>
            <person name="Ivors K.L."/>
            <person name="Jones R.W."/>
            <person name="Kamoun S."/>
            <person name="Krampis K."/>
            <person name="Lamour K.H."/>
            <person name="Lee M.K."/>
            <person name="McDonald W.H."/>
            <person name="Medina M."/>
            <person name="Meijer H.J."/>
            <person name="Nordberg E.K."/>
            <person name="Maclean D.J."/>
            <person name="Ospina-Giraldo M.D."/>
            <person name="Morris P.F."/>
            <person name="Phuntumart V."/>
            <person name="Putnam N.H."/>
            <person name="Rash S."/>
            <person name="Rose J.K."/>
            <person name="Sakihama Y."/>
            <person name="Salamov A.A."/>
            <person name="Savidor A."/>
            <person name="Scheuring C.F."/>
            <person name="Smith B.M."/>
            <person name="Sobral B.W."/>
            <person name="Terry A."/>
            <person name="Torto-Alalibo T.A."/>
            <person name="Win J."/>
            <person name="Xu Z."/>
            <person name="Zhang H."/>
            <person name="Grigoriev I.V."/>
            <person name="Rokhsar D.S."/>
            <person name="Boore J.L."/>
        </authorList>
    </citation>
    <scope>NUCLEOTIDE SEQUENCE [LARGE SCALE GENOMIC DNA]</scope>
    <source>
        <strain evidence="2 3">P6497</strain>
    </source>
</reference>
<dbReference type="RefSeq" id="XP_009528266.1">
    <property type="nucleotide sequence ID" value="XM_009529971.1"/>
</dbReference>
<protein>
    <submittedName>
        <fullName evidence="2">Uncharacterized protein</fullName>
    </submittedName>
</protein>
<accession>G4ZKS1</accession>
<dbReference type="KEGG" id="psoj:PHYSODRAFT_301512"/>
<name>G4ZKS1_PHYSP</name>
<feature type="region of interest" description="Disordered" evidence="1">
    <location>
        <begin position="63"/>
        <end position="82"/>
    </location>
</feature>
<dbReference type="EMBL" id="JH159155">
    <property type="protein sequence ID" value="EGZ14517.1"/>
    <property type="molecule type" value="Genomic_DNA"/>
</dbReference>
<dbReference type="InParanoid" id="G4ZKS1"/>
<dbReference type="GeneID" id="20642024"/>